<feature type="transmembrane region" description="Helical" evidence="7">
    <location>
        <begin position="635"/>
        <end position="653"/>
    </location>
</feature>
<evidence type="ECO:0000256" key="4">
    <source>
        <dbReference type="ARBA" id="ARBA00022692"/>
    </source>
</evidence>
<name>A0A8J3YNG3_9ACTN</name>
<feature type="transmembrane region" description="Helical" evidence="7">
    <location>
        <begin position="189"/>
        <end position="208"/>
    </location>
</feature>
<evidence type="ECO:0000259" key="8">
    <source>
        <dbReference type="PROSITE" id="PS50156"/>
    </source>
</evidence>
<keyword evidence="4 7" id="KW-0812">Transmembrane</keyword>
<feature type="transmembrane region" description="Helical" evidence="7">
    <location>
        <begin position="374"/>
        <end position="394"/>
    </location>
</feature>
<keyword evidence="5 7" id="KW-1133">Transmembrane helix</keyword>
<sequence>MPEGLIATVGRWCFRHRFIVAMLSLGVLVGGGFAAGPVFDRLVAENDAAGFESIEAYRQLGVVDEGELTALVDGVDPRDEAVRRQVTAAAAELAARPDVRGVDFPYTTPERGNLIADDGRALLVTVRLAPGSDDTEEAAMSAAGSRLRALAGELRATGQPDAVVRLGGSDLRDEQAGDLSEQDLQRSELLSLPLTLLVLVFVFGGLIAAGLPVLAAIASVLAAMPVLLAFSYVTDLDSNTVTVVTLLGLGLSIDYGLLLVARYREELGHGFTPEVALGRAWATAGRTIVFSALTVAVALSGLLLFDLSELNAMGAAGVSIALVAMLVALTLTAALLGLARSRIRPAKQRRPQHSLRSEGDGGFFAGLARIVQRFAAPVALLTVAGLLAAGLPLLSATPVLPDLEVLPSRLEPVQVARAESNRFAAHSTPTVIVVADIDPAELTEWAARWRGDPAVAEVRPARPVDNVAVVELALRGTAQDAAARALVDRIRTDRPPNGPSWIGGDAAVLVDVLDTMRAGLPAALGVTLFAMLVLIFLMTGSVVVPVKAVLANVVSLGATLGVLVLVFERGHGANVLHTLTVGGLSPFIVIVVFAFAFGLSMDYELFLLSRVKEYVDAGHDSHTAVRLGLQHTGRIITSAALLMLVVFSCFATAEMGEIEQVGLGLAVAVLIDATVVRCLLVPATMVLLGRRNWWAPRPLAWLHARIGLRETILPAPTPTMPTVLADSRD</sequence>
<accession>A0A8J3YNG3</accession>
<dbReference type="InterPro" id="IPR004869">
    <property type="entry name" value="MMPL_dom"/>
</dbReference>
<feature type="transmembrane region" description="Helical" evidence="7">
    <location>
        <begin position="579"/>
        <end position="600"/>
    </location>
</feature>
<proteinExistence type="inferred from homology"/>
<evidence type="ECO:0000256" key="6">
    <source>
        <dbReference type="ARBA" id="ARBA00023136"/>
    </source>
</evidence>
<dbReference type="PROSITE" id="PS50156">
    <property type="entry name" value="SSD"/>
    <property type="match status" value="1"/>
</dbReference>
<evidence type="ECO:0000313" key="10">
    <source>
        <dbReference type="Proteomes" id="UP000619260"/>
    </source>
</evidence>
<keyword evidence="3" id="KW-1003">Cell membrane</keyword>
<comment type="subcellular location">
    <subcellularLocation>
        <location evidence="1">Cell membrane</location>
        <topology evidence="1">Multi-pass membrane protein</topology>
    </subcellularLocation>
</comment>
<dbReference type="RefSeq" id="WP_239153394.1">
    <property type="nucleotide sequence ID" value="NZ_BOPF01000022.1"/>
</dbReference>
<comment type="similarity">
    <text evidence="2">Belongs to the resistance-nodulation-cell division (RND) (TC 2.A.6) family. MmpL subfamily.</text>
</comment>
<feature type="transmembrane region" description="Helical" evidence="7">
    <location>
        <begin position="317"/>
        <end position="339"/>
    </location>
</feature>
<feature type="domain" description="SSD" evidence="8">
    <location>
        <begin position="213"/>
        <end position="338"/>
    </location>
</feature>
<feature type="transmembrane region" description="Helical" evidence="7">
    <location>
        <begin position="240"/>
        <end position="263"/>
    </location>
</feature>
<dbReference type="PANTHER" id="PTHR33406:SF11">
    <property type="entry name" value="MEMBRANE PROTEIN SCO6666-RELATED"/>
    <property type="match status" value="1"/>
</dbReference>
<reference evidence="9" key="1">
    <citation type="submission" date="2021-01" db="EMBL/GenBank/DDBJ databases">
        <title>Whole genome shotgun sequence of Virgisporangium aliadipatigenens NBRC 105644.</title>
        <authorList>
            <person name="Komaki H."/>
            <person name="Tamura T."/>
        </authorList>
    </citation>
    <scope>NUCLEOTIDE SEQUENCE</scope>
    <source>
        <strain evidence="9">NBRC 105644</strain>
    </source>
</reference>
<keyword evidence="10" id="KW-1185">Reference proteome</keyword>
<evidence type="ECO:0000256" key="2">
    <source>
        <dbReference type="ARBA" id="ARBA00010157"/>
    </source>
</evidence>
<feature type="transmembrane region" description="Helical" evidence="7">
    <location>
        <begin position="549"/>
        <end position="567"/>
    </location>
</feature>
<organism evidence="9 10">
    <name type="scientific">Virgisporangium aliadipatigenens</name>
    <dbReference type="NCBI Taxonomy" id="741659"/>
    <lineage>
        <taxon>Bacteria</taxon>
        <taxon>Bacillati</taxon>
        <taxon>Actinomycetota</taxon>
        <taxon>Actinomycetes</taxon>
        <taxon>Micromonosporales</taxon>
        <taxon>Micromonosporaceae</taxon>
        <taxon>Virgisporangium</taxon>
    </lineage>
</organism>
<dbReference type="GO" id="GO:0005886">
    <property type="term" value="C:plasma membrane"/>
    <property type="evidence" value="ECO:0007669"/>
    <property type="project" value="UniProtKB-SubCell"/>
</dbReference>
<dbReference type="Pfam" id="PF03176">
    <property type="entry name" value="MMPL"/>
    <property type="match status" value="2"/>
</dbReference>
<dbReference type="AlphaFoldDB" id="A0A8J3YNG3"/>
<evidence type="ECO:0000256" key="7">
    <source>
        <dbReference type="SAM" id="Phobius"/>
    </source>
</evidence>
<feature type="transmembrane region" description="Helical" evidence="7">
    <location>
        <begin position="665"/>
        <end position="688"/>
    </location>
</feature>
<dbReference type="SUPFAM" id="SSF82866">
    <property type="entry name" value="Multidrug efflux transporter AcrB transmembrane domain"/>
    <property type="match status" value="2"/>
</dbReference>
<evidence type="ECO:0000256" key="5">
    <source>
        <dbReference type="ARBA" id="ARBA00022989"/>
    </source>
</evidence>
<evidence type="ECO:0000256" key="1">
    <source>
        <dbReference type="ARBA" id="ARBA00004651"/>
    </source>
</evidence>
<evidence type="ECO:0000256" key="3">
    <source>
        <dbReference type="ARBA" id="ARBA00022475"/>
    </source>
</evidence>
<dbReference type="InterPro" id="IPR050545">
    <property type="entry name" value="Mycobact_MmpL"/>
</dbReference>
<dbReference type="InterPro" id="IPR000731">
    <property type="entry name" value="SSD"/>
</dbReference>
<dbReference type="PANTHER" id="PTHR33406">
    <property type="entry name" value="MEMBRANE PROTEIN MJ1562-RELATED"/>
    <property type="match status" value="1"/>
</dbReference>
<keyword evidence="6 7" id="KW-0472">Membrane</keyword>
<comment type="caution">
    <text evidence="9">The sequence shown here is derived from an EMBL/GenBank/DDBJ whole genome shotgun (WGS) entry which is preliminary data.</text>
</comment>
<protein>
    <submittedName>
        <fullName evidence="9">Putative membrane protein</fullName>
    </submittedName>
</protein>
<dbReference type="Gene3D" id="1.20.1640.10">
    <property type="entry name" value="Multidrug efflux transporter AcrB transmembrane domain"/>
    <property type="match status" value="2"/>
</dbReference>
<feature type="transmembrane region" description="Helical" evidence="7">
    <location>
        <begin position="518"/>
        <end position="537"/>
    </location>
</feature>
<feature type="transmembrane region" description="Helical" evidence="7">
    <location>
        <begin position="284"/>
        <end position="305"/>
    </location>
</feature>
<gene>
    <name evidence="9" type="ORF">Val02_56850</name>
</gene>
<dbReference type="Proteomes" id="UP000619260">
    <property type="component" value="Unassembled WGS sequence"/>
</dbReference>
<evidence type="ECO:0000313" key="9">
    <source>
        <dbReference type="EMBL" id="GIJ48799.1"/>
    </source>
</evidence>
<dbReference type="EMBL" id="BOPF01000022">
    <property type="protein sequence ID" value="GIJ48799.1"/>
    <property type="molecule type" value="Genomic_DNA"/>
</dbReference>